<dbReference type="GeneID" id="97608080"/>
<keyword evidence="2 5" id="KW-0489">Methyltransferase</keyword>
<keyword evidence="1 5" id="KW-0698">rRNA processing</keyword>
<evidence type="ECO:0000256" key="3">
    <source>
        <dbReference type="ARBA" id="ARBA00022679"/>
    </source>
</evidence>
<dbReference type="Proteomes" id="UP000245934">
    <property type="component" value="Unassembled WGS sequence"/>
</dbReference>
<dbReference type="AlphaFoldDB" id="A0A2V2N3D6"/>
<evidence type="ECO:0000313" key="8">
    <source>
        <dbReference type="EMBL" id="PWR74672.1"/>
    </source>
</evidence>
<dbReference type="RefSeq" id="WP_109940752.1">
    <property type="nucleotide sequence ID" value="NZ_CP176366.1"/>
</dbReference>
<name>A0A2V2N3D6_9EURY</name>
<evidence type="ECO:0000256" key="2">
    <source>
        <dbReference type="ARBA" id="ARBA00022603"/>
    </source>
</evidence>
<feature type="binding site" evidence="5">
    <location>
        <position position="51"/>
    </location>
    <ligand>
        <name>S-adenosyl-L-methionine</name>
        <dbReference type="ChEBI" id="CHEBI:59789"/>
    </ligand>
</feature>
<feature type="domain" description="Ribosomal RNA methyltransferase FtsJ" evidence="7">
    <location>
        <begin position="19"/>
        <end position="191"/>
    </location>
</feature>
<evidence type="ECO:0000256" key="1">
    <source>
        <dbReference type="ARBA" id="ARBA00022552"/>
    </source>
</evidence>
<evidence type="ECO:0000313" key="9">
    <source>
        <dbReference type="Proteomes" id="UP000245934"/>
    </source>
</evidence>
<comment type="function">
    <text evidence="5">Specifically methylates the uridine in position 2552 of 23S rRNA at the 2'-O position of the ribose in the fully assembled 50S ribosomal subunit.</text>
</comment>
<reference evidence="8 9" key="1">
    <citation type="submission" date="2018-05" db="EMBL/GenBank/DDBJ databases">
        <title>Draft genome of Methanospirillum stamsii Pt1.</title>
        <authorList>
            <person name="Dueholm M.S."/>
            <person name="Nielsen P.H."/>
            <person name="Bakmann L.F."/>
            <person name="Otzen D.E."/>
        </authorList>
    </citation>
    <scope>NUCLEOTIDE SEQUENCE [LARGE SCALE GENOMIC DNA]</scope>
    <source>
        <strain evidence="8 9">Pt1</strain>
    </source>
</reference>
<dbReference type="InterPro" id="IPR002877">
    <property type="entry name" value="RNA_MeTrfase_FtsJ_dom"/>
</dbReference>
<organism evidence="8 9">
    <name type="scientific">Methanospirillum stamsii</name>
    <dbReference type="NCBI Taxonomy" id="1277351"/>
    <lineage>
        <taxon>Archaea</taxon>
        <taxon>Methanobacteriati</taxon>
        <taxon>Methanobacteriota</taxon>
        <taxon>Stenosarchaea group</taxon>
        <taxon>Methanomicrobia</taxon>
        <taxon>Methanomicrobiales</taxon>
        <taxon>Methanospirillaceae</taxon>
        <taxon>Methanospirillum</taxon>
    </lineage>
</organism>
<dbReference type="InterPro" id="IPR015507">
    <property type="entry name" value="rRNA-MeTfrase_E"/>
</dbReference>
<evidence type="ECO:0000256" key="4">
    <source>
        <dbReference type="ARBA" id="ARBA00022691"/>
    </source>
</evidence>
<dbReference type="Gene3D" id="3.40.50.150">
    <property type="entry name" value="Vaccinia Virus protein VP39"/>
    <property type="match status" value="1"/>
</dbReference>
<dbReference type="EC" id="2.1.1.166" evidence="5"/>
<protein>
    <recommendedName>
        <fullName evidence="5">Ribosomal RNA large subunit methyltransferase E</fullName>
        <ecNumber evidence="5">2.1.1.166</ecNumber>
    </recommendedName>
    <alternativeName>
        <fullName evidence="5">23S rRNA Um2552 methyltransferase</fullName>
    </alternativeName>
    <alternativeName>
        <fullName evidence="5">rRNA (uridine-2'-O-)-methyltransferase</fullName>
    </alternativeName>
</protein>
<feature type="binding site" evidence="5">
    <location>
        <position position="69"/>
    </location>
    <ligand>
        <name>S-adenosyl-L-methionine</name>
        <dbReference type="ChEBI" id="CHEBI:59789"/>
    </ligand>
</feature>
<proteinExistence type="inferred from homology"/>
<dbReference type="PANTHER" id="PTHR10920:SF13">
    <property type="entry name" value="PRE-RRNA 2'-O-RIBOSE RNA METHYLTRANSFERASE FTSJ3"/>
    <property type="match status" value="1"/>
</dbReference>
<accession>A0A2V2N3D6</accession>
<evidence type="ECO:0000256" key="5">
    <source>
        <dbReference type="HAMAP-Rule" id="MF_01547"/>
    </source>
</evidence>
<dbReference type="PIRSF" id="PIRSF005461">
    <property type="entry name" value="23S_rRNA_mtase"/>
    <property type="match status" value="1"/>
</dbReference>
<feature type="binding site" evidence="5">
    <location>
        <position position="85"/>
    </location>
    <ligand>
        <name>S-adenosyl-L-methionine</name>
        <dbReference type="ChEBI" id="CHEBI:59789"/>
    </ligand>
</feature>
<dbReference type="HAMAP" id="MF_01547">
    <property type="entry name" value="RNA_methyltr_E"/>
    <property type="match status" value="1"/>
</dbReference>
<evidence type="ECO:0000259" key="7">
    <source>
        <dbReference type="Pfam" id="PF01728"/>
    </source>
</evidence>
<dbReference type="InterPro" id="IPR050082">
    <property type="entry name" value="RNA_methyltr_RlmE"/>
</dbReference>
<feature type="binding site" evidence="5">
    <location>
        <position position="108"/>
    </location>
    <ligand>
        <name>S-adenosyl-L-methionine</name>
        <dbReference type="ChEBI" id="CHEBI:59789"/>
    </ligand>
</feature>
<sequence length="207" mass="23116">MGSQWSNDKAYRQAKKSGYRSRAALKLQEILRKNPVIRQDDNILDLGAAPGSWLQVLREMTDGVLVGVDINPINPIPGVTTLTGDFSDPVVIARIRELMPEVNGIVCDASPKLSGTRSYDQARAIDLNQQALRVARTLLKRGGNLIMKSFQGEDFSWLYNQVKKDFYSVRTYKAQTTRKGSTEMYIIAKNFIGYEPDPEENLSDGSA</sequence>
<comment type="caution">
    <text evidence="8">The sequence shown here is derived from an EMBL/GenBank/DDBJ whole genome shotgun (WGS) entry which is preliminary data.</text>
</comment>
<keyword evidence="5" id="KW-0963">Cytoplasm</keyword>
<evidence type="ECO:0000256" key="6">
    <source>
        <dbReference type="PIRSR" id="PIRSR005461-1"/>
    </source>
</evidence>
<dbReference type="GO" id="GO:0005737">
    <property type="term" value="C:cytoplasm"/>
    <property type="evidence" value="ECO:0007669"/>
    <property type="project" value="UniProtKB-SubCell"/>
</dbReference>
<keyword evidence="9" id="KW-1185">Reference proteome</keyword>
<feature type="active site" description="Proton acceptor" evidence="5 6">
    <location>
        <position position="148"/>
    </location>
</feature>
<keyword evidence="3 5" id="KW-0808">Transferase</keyword>
<comment type="subcellular location">
    <subcellularLocation>
        <location evidence="5">Cytoplasm</location>
    </subcellularLocation>
</comment>
<dbReference type="SUPFAM" id="SSF53335">
    <property type="entry name" value="S-adenosyl-L-methionine-dependent methyltransferases"/>
    <property type="match status" value="1"/>
</dbReference>
<keyword evidence="4 5" id="KW-0949">S-adenosyl-L-methionine</keyword>
<dbReference type="GO" id="GO:0008650">
    <property type="term" value="F:rRNA (uridine-2'-O-)-methyltransferase activity"/>
    <property type="evidence" value="ECO:0007669"/>
    <property type="project" value="UniProtKB-UniRule"/>
</dbReference>
<comment type="similarity">
    <text evidence="5">Belongs to the class I-like SAM-binding methyltransferase superfamily. RNA methyltransferase RlmE family.</text>
</comment>
<feature type="binding site" evidence="5">
    <location>
        <position position="53"/>
    </location>
    <ligand>
        <name>S-adenosyl-L-methionine</name>
        <dbReference type="ChEBI" id="CHEBI:59789"/>
    </ligand>
</feature>
<dbReference type="EMBL" id="QGMZ01000016">
    <property type="protein sequence ID" value="PWR74672.1"/>
    <property type="molecule type" value="Genomic_DNA"/>
</dbReference>
<comment type="catalytic activity">
    <reaction evidence="5">
        <text>uridine(2552) in 23S rRNA + S-adenosyl-L-methionine = 2'-O-methyluridine(2552) in 23S rRNA + S-adenosyl-L-homocysteine + H(+)</text>
        <dbReference type="Rhea" id="RHEA:42720"/>
        <dbReference type="Rhea" id="RHEA-COMP:10202"/>
        <dbReference type="Rhea" id="RHEA-COMP:10203"/>
        <dbReference type="ChEBI" id="CHEBI:15378"/>
        <dbReference type="ChEBI" id="CHEBI:57856"/>
        <dbReference type="ChEBI" id="CHEBI:59789"/>
        <dbReference type="ChEBI" id="CHEBI:65315"/>
        <dbReference type="ChEBI" id="CHEBI:74478"/>
        <dbReference type="EC" id="2.1.1.166"/>
    </reaction>
</comment>
<dbReference type="PANTHER" id="PTHR10920">
    <property type="entry name" value="RIBOSOMAL RNA METHYLTRANSFERASE"/>
    <property type="match status" value="1"/>
</dbReference>
<dbReference type="OrthoDB" id="26307at2157"/>
<dbReference type="InterPro" id="IPR029063">
    <property type="entry name" value="SAM-dependent_MTases_sf"/>
</dbReference>
<gene>
    <name evidence="5" type="primary">rlmE</name>
    <name evidence="8" type="ORF">DLD82_08650</name>
</gene>
<dbReference type="Pfam" id="PF01728">
    <property type="entry name" value="FtsJ"/>
    <property type="match status" value="1"/>
</dbReference>